<dbReference type="InterPro" id="IPR045130">
    <property type="entry name" value="OFUT2-like"/>
</dbReference>
<dbReference type="Gene3D" id="3.40.50.11350">
    <property type="match status" value="1"/>
</dbReference>
<keyword evidence="5" id="KW-1185">Reference proteome</keyword>
<sequence>MYDDSSSVVVYDGSERTFSNIELVKRELLNDKFRRYKDQDFVSKTSDVAHNVFEIAPHVKSTDNELEFYQVDSTFQTPSTKFILVLHHYEQLGKATENLLQLCAMAKEMERMVVQPFVRDSRMCGLPGGWYGEKRSKSRLFRPFSTYFDAGYTNELLSNSGYSTLTDIGNFRKSCSSNVAQTVLVHFIFNDNGAEESLKKWYGISDERYQKVINDVKHNGISDCEFIDEGLNVSNRIGNVKIGRQICIDAEKIKNIKVLEDKILQRRPCVVVIHWRGLGKNRAHFKPRVSVKPWQLVRSMRHSDFILNEVERFKDTFLGQQYISIHIRSERQLQWYGMGKLQKCLKVMTGLVEKMSSKHNISVVFLSTDLGAFGSDTLYPLTSQDEGLQKHLIATQKLLTEKLRPVTFSPTSKDPLSLDKGVVAIIEMNLLFGGSHLVTVGSGTFQQWIIDVFISRHSQDRDWTVTRVCSKEEKGQYISIEKKPIHTPQRELKIIMEGHVHKGGGEVQGAQTPHCSFAEIRNYYVGNH</sequence>
<dbReference type="GO" id="GO:0046922">
    <property type="term" value="F:peptide-O-fucosyltransferase activity"/>
    <property type="evidence" value="ECO:0000318"/>
    <property type="project" value="GO_Central"/>
</dbReference>
<dbReference type="Proteomes" id="UP000001593">
    <property type="component" value="Unassembled WGS sequence"/>
</dbReference>
<reference evidence="4 5" key="1">
    <citation type="journal article" date="2007" name="Science">
        <title>Sea anemone genome reveals ancestral eumetazoan gene repertoire and genomic organization.</title>
        <authorList>
            <person name="Putnam N.H."/>
            <person name="Srivastava M."/>
            <person name="Hellsten U."/>
            <person name="Dirks B."/>
            <person name="Chapman J."/>
            <person name="Salamov A."/>
            <person name="Terry A."/>
            <person name="Shapiro H."/>
            <person name="Lindquist E."/>
            <person name="Kapitonov V.V."/>
            <person name="Jurka J."/>
            <person name="Genikhovich G."/>
            <person name="Grigoriev I.V."/>
            <person name="Lucas S.M."/>
            <person name="Steele R.E."/>
            <person name="Finnerty J.R."/>
            <person name="Technau U."/>
            <person name="Martindale M.Q."/>
            <person name="Rokhsar D.S."/>
        </authorList>
    </citation>
    <scope>NUCLEOTIDE SEQUENCE [LARGE SCALE GENOMIC DNA]</scope>
    <source>
        <strain evidence="5">CH2 X CH6</strain>
    </source>
</reference>
<proteinExistence type="predicted"/>
<organism evidence="4 5">
    <name type="scientific">Nematostella vectensis</name>
    <name type="common">Starlet sea anemone</name>
    <dbReference type="NCBI Taxonomy" id="45351"/>
    <lineage>
        <taxon>Eukaryota</taxon>
        <taxon>Metazoa</taxon>
        <taxon>Cnidaria</taxon>
        <taxon>Anthozoa</taxon>
        <taxon>Hexacorallia</taxon>
        <taxon>Actiniaria</taxon>
        <taxon>Edwardsiidae</taxon>
        <taxon>Nematostella</taxon>
    </lineage>
</organism>
<dbReference type="InParanoid" id="A7RT32"/>
<dbReference type="PANTHER" id="PTHR13398">
    <property type="entry name" value="GDP-FUCOSE PROTEIN O-FUCOSYLTRANSFERASE 2"/>
    <property type="match status" value="1"/>
</dbReference>
<dbReference type="PhylomeDB" id="A7RT32"/>
<dbReference type="PANTHER" id="PTHR13398:SF0">
    <property type="entry name" value="GDP-FUCOSE PROTEIN O-FUCOSYLTRANSFERASE 2"/>
    <property type="match status" value="1"/>
</dbReference>
<dbReference type="eggNOG" id="ENOG502SPMX">
    <property type="taxonomic scope" value="Eukaryota"/>
</dbReference>
<name>A7RT32_NEMVE</name>
<dbReference type="HOGENOM" id="CLU_516119_0_0_1"/>
<evidence type="ECO:0000313" key="4">
    <source>
        <dbReference type="EMBL" id="EDO45387.1"/>
    </source>
</evidence>
<dbReference type="OMA" id="VRDSRMC"/>
<dbReference type="AlphaFoldDB" id="A7RT32"/>
<dbReference type="EMBL" id="DS469536">
    <property type="protein sequence ID" value="EDO45387.1"/>
    <property type="molecule type" value="Genomic_DNA"/>
</dbReference>
<keyword evidence="3" id="KW-0119">Carbohydrate metabolism</keyword>
<evidence type="ECO:0008006" key="6">
    <source>
        <dbReference type="Google" id="ProtNLM"/>
    </source>
</evidence>
<gene>
    <name evidence="4" type="ORF">NEMVEDRAFT_v1g240475</name>
</gene>
<keyword evidence="1" id="KW-0808">Transferase</keyword>
<evidence type="ECO:0000256" key="1">
    <source>
        <dbReference type="ARBA" id="ARBA00022679"/>
    </source>
</evidence>
<evidence type="ECO:0000256" key="2">
    <source>
        <dbReference type="ARBA" id="ARBA00023253"/>
    </source>
</evidence>
<keyword evidence="2" id="KW-0294">Fucose metabolism</keyword>
<evidence type="ECO:0000256" key="3">
    <source>
        <dbReference type="ARBA" id="ARBA00023277"/>
    </source>
</evidence>
<accession>A7RT32</accession>
<dbReference type="GO" id="GO:0006004">
    <property type="term" value="P:fucose metabolic process"/>
    <property type="evidence" value="ECO:0007669"/>
    <property type="project" value="UniProtKB-KW"/>
</dbReference>
<protein>
    <recommendedName>
        <fullName evidence="6">Peptide-O-fucosyltransferase</fullName>
    </recommendedName>
</protein>
<evidence type="ECO:0000313" key="5">
    <source>
        <dbReference type="Proteomes" id="UP000001593"/>
    </source>
</evidence>